<dbReference type="EMBL" id="JAUOTP010000008">
    <property type="protein sequence ID" value="MDO6415881.1"/>
    <property type="molecule type" value="Genomic_DNA"/>
</dbReference>
<feature type="compositionally biased region" description="Basic and acidic residues" evidence="1">
    <location>
        <begin position="12"/>
        <end position="24"/>
    </location>
</feature>
<feature type="region of interest" description="Disordered" evidence="1">
    <location>
        <begin position="1"/>
        <end position="24"/>
    </location>
</feature>
<gene>
    <name evidence="2" type="ORF">Q4F19_15935</name>
</gene>
<comment type="caution">
    <text evidence="2">The sequence shown here is derived from an EMBL/GenBank/DDBJ whole genome shotgun (WGS) entry which is preliminary data.</text>
</comment>
<dbReference type="Proteomes" id="UP001169764">
    <property type="component" value="Unassembled WGS sequence"/>
</dbReference>
<protein>
    <submittedName>
        <fullName evidence="2">Vgr related protein</fullName>
    </submittedName>
</protein>
<name>A0ABT8YC14_9SPHN</name>
<sequence>MLRRSAYQRSGRRGELRRSGDAADARSGGLIATRLRFSRDPGRPLTPGEEELAAQAFGASLDPARVRVHRARWWPFQPKNVIMAPDGDIWVHPHDGLWRDDYALADWPLRALFVHELTHVWQHQRGLLLPLRRHPFCSYAYEIVPGRPLEAYGIEQQGMIVQHGWWRLARGEPLGTYAALLPATRGGDEATLG</sequence>
<proteinExistence type="predicted"/>
<evidence type="ECO:0000256" key="1">
    <source>
        <dbReference type="SAM" id="MobiDB-lite"/>
    </source>
</evidence>
<evidence type="ECO:0000313" key="3">
    <source>
        <dbReference type="Proteomes" id="UP001169764"/>
    </source>
</evidence>
<evidence type="ECO:0000313" key="2">
    <source>
        <dbReference type="EMBL" id="MDO6415881.1"/>
    </source>
</evidence>
<keyword evidence="3" id="KW-1185">Reference proteome</keyword>
<reference evidence="2" key="1">
    <citation type="submission" date="2023-07" db="EMBL/GenBank/DDBJ databases">
        <authorList>
            <person name="Kim M."/>
        </authorList>
    </citation>
    <scope>NUCLEOTIDE SEQUENCE</scope>
    <source>
        <strain evidence="2">BIUV-7</strain>
    </source>
</reference>
<organism evidence="2 3">
    <name type="scientific">Sphingomonas natans</name>
    <dbReference type="NCBI Taxonomy" id="3063330"/>
    <lineage>
        <taxon>Bacteria</taxon>
        <taxon>Pseudomonadati</taxon>
        <taxon>Pseudomonadota</taxon>
        <taxon>Alphaproteobacteria</taxon>
        <taxon>Sphingomonadales</taxon>
        <taxon>Sphingomonadaceae</taxon>
        <taxon>Sphingomonas</taxon>
    </lineage>
</organism>
<accession>A0ABT8YC14</accession>